<reference evidence="5 6" key="1">
    <citation type="submission" date="2020-02" db="EMBL/GenBank/DDBJ databases">
        <title>Characterization of phylogenetic diversity of novel bifidobacterial species isolated in Czech ZOOs.</title>
        <authorList>
            <person name="Lugli G.A."/>
            <person name="Vera N.B."/>
            <person name="Ventura M."/>
        </authorList>
    </citation>
    <scope>NUCLEOTIDE SEQUENCE [LARGE SCALE GENOMIC DNA]</scope>
    <source>
        <strain evidence="5 6">DSM 109960</strain>
    </source>
</reference>
<feature type="chain" id="PRO_5030681065" evidence="3">
    <location>
        <begin position="32"/>
        <end position="535"/>
    </location>
</feature>
<name>A0A7Y0HTU6_9BIFI</name>
<dbReference type="SUPFAM" id="SSF48317">
    <property type="entry name" value="Acid phosphatase/Vanadium-dependent haloperoxidase"/>
    <property type="match status" value="1"/>
</dbReference>
<evidence type="ECO:0000256" key="3">
    <source>
        <dbReference type="SAM" id="SignalP"/>
    </source>
</evidence>
<keyword evidence="3" id="KW-0732">Signal</keyword>
<organism evidence="5 6">
    <name type="scientific">Bifidobacterium erythrocebi</name>
    <dbReference type="NCBI Taxonomy" id="2675325"/>
    <lineage>
        <taxon>Bacteria</taxon>
        <taxon>Bacillati</taxon>
        <taxon>Actinomycetota</taxon>
        <taxon>Actinomycetes</taxon>
        <taxon>Bifidobacteriales</taxon>
        <taxon>Bifidobacteriaceae</taxon>
        <taxon>Bifidobacterium</taxon>
    </lineage>
</organism>
<keyword evidence="2" id="KW-1133">Transmembrane helix</keyword>
<dbReference type="Proteomes" id="UP000529710">
    <property type="component" value="Unassembled WGS sequence"/>
</dbReference>
<accession>A0A7Y0HTU6</accession>
<keyword evidence="2" id="KW-0472">Membrane</keyword>
<dbReference type="RefSeq" id="WP_169080479.1">
    <property type="nucleotide sequence ID" value="NZ_JAAIIF010000009.1"/>
</dbReference>
<dbReference type="EMBL" id="JAAIIF010000009">
    <property type="protein sequence ID" value="NMM96585.1"/>
    <property type="molecule type" value="Genomic_DNA"/>
</dbReference>
<feature type="domain" description="Phosphatidic acid phosphatase type 2/haloperoxidase" evidence="4">
    <location>
        <begin position="158"/>
        <end position="295"/>
    </location>
</feature>
<dbReference type="Gene3D" id="1.20.144.10">
    <property type="entry name" value="Phosphatidic acid phosphatase type 2/haloperoxidase"/>
    <property type="match status" value="1"/>
</dbReference>
<evidence type="ECO:0000313" key="5">
    <source>
        <dbReference type="EMBL" id="NMM96585.1"/>
    </source>
</evidence>
<dbReference type="InterPro" id="IPR036938">
    <property type="entry name" value="PAP2/HPO_sf"/>
</dbReference>
<feature type="compositionally biased region" description="Polar residues" evidence="1">
    <location>
        <begin position="98"/>
        <end position="107"/>
    </location>
</feature>
<evidence type="ECO:0000313" key="6">
    <source>
        <dbReference type="Proteomes" id="UP000529710"/>
    </source>
</evidence>
<evidence type="ECO:0000256" key="1">
    <source>
        <dbReference type="SAM" id="MobiDB-lite"/>
    </source>
</evidence>
<keyword evidence="6" id="KW-1185">Reference proteome</keyword>
<protein>
    <submittedName>
        <fullName evidence="5">Acid phosphatase</fullName>
    </submittedName>
</protein>
<sequence>MRKTPLPALRGGIAAAAAVIMALGVTLQAQAAESYPSDAQQPDYTALLSDFTNYYKPDLTKPSTELHGHVVNADVLRTNSNATVSVNHKANEGRTSDSDPLNPQQQRALKDSDQAFETTFPDALGPTLGAFLSEGLEQGDLPLSSALLVKQPTDSDDAPIWQRTALLTNYVNDSAAKKQYVHPRPYTDRTNGGYVEAGLPKTEDIIHLPVWTDEDGNKHDPIYDTLSTTGSFPSGHTTTAYAGGIGLATLLPQLAPEIMARASEAANNRLIVGVHYPLDLMGGRIISEAGIATRWSDEQFRNDKLMPAYQELQAYMAKRCVGANIVPSASDDTTTVQNCVTALNANSADSSKASGGYTNDFTDDFSTQPVTDRKSALAAYQARMSYGFAPTSATGKAAVVPDGAENLLLTAFPTLNAEQRRAVLAATEIDSGEPLDASSDGYQRLNLAAAYSSKVTLNADGSVVKVEPGQAVASVVREGTPADTDPTNGEGDEKTNAAGSTKTIADTGADALAPAGVMVACLMLGIGLTLTRRRV</sequence>
<feature type="region of interest" description="Disordered" evidence="1">
    <location>
        <begin position="89"/>
        <end position="109"/>
    </location>
</feature>
<comment type="caution">
    <text evidence="5">The sequence shown here is derived from an EMBL/GenBank/DDBJ whole genome shotgun (WGS) entry which is preliminary data.</text>
</comment>
<feature type="signal peptide" evidence="3">
    <location>
        <begin position="1"/>
        <end position="31"/>
    </location>
</feature>
<proteinExistence type="predicted"/>
<keyword evidence="2" id="KW-0812">Transmembrane</keyword>
<evidence type="ECO:0000259" key="4">
    <source>
        <dbReference type="SMART" id="SM00014"/>
    </source>
</evidence>
<feature type="transmembrane region" description="Helical" evidence="2">
    <location>
        <begin position="511"/>
        <end position="530"/>
    </location>
</feature>
<feature type="region of interest" description="Disordered" evidence="1">
    <location>
        <begin position="477"/>
        <end position="500"/>
    </location>
</feature>
<dbReference type="Pfam" id="PF01569">
    <property type="entry name" value="PAP2"/>
    <property type="match status" value="1"/>
</dbReference>
<evidence type="ECO:0000256" key="2">
    <source>
        <dbReference type="SAM" id="Phobius"/>
    </source>
</evidence>
<dbReference type="InterPro" id="IPR000326">
    <property type="entry name" value="PAP2/HPO"/>
</dbReference>
<dbReference type="AlphaFoldDB" id="A0A7Y0HTU6"/>
<gene>
    <name evidence="5" type="ORF">G1C98_1321</name>
</gene>
<dbReference type="SMART" id="SM00014">
    <property type="entry name" value="acidPPc"/>
    <property type="match status" value="1"/>
</dbReference>